<reference evidence="2 3" key="1">
    <citation type="submission" date="2023-04" db="EMBL/GenBank/DDBJ databases">
        <title>Marinoamorphus aggregata gen. nov., sp. Nov., isolate from tissue of brittle star Ophioplocus japonicus.</title>
        <authorList>
            <person name="Kawano K."/>
            <person name="Sawayama S."/>
            <person name="Nakagawa S."/>
        </authorList>
    </citation>
    <scope>NUCLEOTIDE SEQUENCE [LARGE SCALE GENOMIC DNA]</scope>
    <source>
        <strain evidence="2 3">NKW23</strain>
    </source>
</reference>
<dbReference type="EMBL" id="BSYI01000022">
    <property type="protein sequence ID" value="GMG83649.1"/>
    <property type="molecule type" value="Genomic_DNA"/>
</dbReference>
<evidence type="ECO:0000313" key="2">
    <source>
        <dbReference type="EMBL" id="GMG83649.1"/>
    </source>
</evidence>
<comment type="caution">
    <text evidence="2">The sequence shown here is derived from an EMBL/GenBank/DDBJ whole genome shotgun (WGS) entry which is preliminary data.</text>
</comment>
<dbReference type="Proteomes" id="UP001239909">
    <property type="component" value="Unassembled WGS sequence"/>
</dbReference>
<gene>
    <name evidence="2" type="ORF">LNKW23_28620</name>
</gene>
<evidence type="ECO:0008006" key="4">
    <source>
        <dbReference type="Google" id="ProtNLM"/>
    </source>
</evidence>
<organism evidence="2 3">
    <name type="scientific">Paralimibaculum aggregatum</name>
    <dbReference type="NCBI Taxonomy" id="3036245"/>
    <lineage>
        <taxon>Bacteria</taxon>
        <taxon>Pseudomonadati</taxon>
        <taxon>Pseudomonadota</taxon>
        <taxon>Alphaproteobacteria</taxon>
        <taxon>Rhodobacterales</taxon>
        <taxon>Paracoccaceae</taxon>
        <taxon>Paralimibaculum</taxon>
    </lineage>
</organism>
<proteinExistence type="predicted"/>
<name>A0ABQ6LMW2_9RHOB</name>
<dbReference type="RefSeq" id="WP_285672443.1">
    <property type="nucleotide sequence ID" value="NZ_BSYI01000022.1"/>
</dbReference>
<evidence type="ECO:0000256" key="1">
    <source>
        <dbReference type="SAM" id="MobiDB-lite"/>
    </source>
</evidence>
<keyword evidence="3" id="KW-1185">Reference proteome</keyword>
<accession>A0ABQ6LMW2</accession>
<evidence type="ECO:0000313" key="3">
    <source>
        <dbReference type="Proteomes" id="UP001239909"/>
    </source>
</evidence>
<sequence>MPRRLALERFDRPDTVAAVPGDAPPAVADAPAAVSTPAAMAIGAEPPEPEVPAPDAGEPPDETPAPPSPEAEAAAAAARLAAAVEALVHRAGDAAALQQAAERDAAARFGRAAAEAVPHLARTGFPGEVAAASLAIARSGGLRGLTLRLAPEEQAAVAALLADHDRPGAGGPAVVALPDPAVPPGRAELAWADGGAEFDAGRLAEAALACLGAALGPADGPPTPDPSAGPSPDPAPAEEERRE</sequence>
<feature type="compositionally biased region" description="Pro residues" evidence="1">
    <location>
        <begin position="219"/>
        <end position="235"/>
    </location>
</feature>
<feature type="compositionally biased region" description="Low complexity" evidence="1">
    <location>
        <begin position="15"/>
        <end position="45"/>
    </location>
</feature>
<protein>
    <recommendedName>
        <fullName evidence="4">Flagellar assembly protein FliH/Type III secretion system HrpE domain-containing protein</fullName>
    </recommendedName>
</protein>
<feature type="region of interest" description="Disordered" evidence="1">
    <location>
        <begin position="214"/>
        <end position="243"/>
    </location>
</feature>
<feature type="region of interest" description="Disordered" evidence="1">
    <location>
        <begin position="15"/>
        <end position="74"/>
    </location>
</feature>